<gene>
    <name evidence="2" type="ORF">ILEXP_LOCUS57464</name>
</gene>
<feature type="compositionally biased region" description="Basic and acidic residues" evidence="1">
    <location>
        <begin position="350"/>
        <end position="366"/>
    </location>
</feature>
<reference evidence="2 3" key="1">
    <citation type="submission" date="2024-02" db="EMBL/GenBank/DDBJ databases">
        <authorList>
            <person name="Vignale AGUSTIN F."/>
            <person name="Sosa J E."/>
            <person name="Modenutti C."/>
        </authorList>
    </citation>
    <scope>NUCLEOTIDE SEQUENCE [LARGE SCALE GENOMIC DNA]</scope>
</reference>
<evidence type="ECO:0000256" key="1">
    <source>
        <dbReference type="SAM" id="MobiDB-lite"/>
    </source>
</evidence>
<dbReference type="Proteomes" id="UP001642360">
    <property type="component" value="Unassembled WGS sequence"/>
</dbReference>
<name>A0ABC8V0U0_9AQUA</name>
<sequence>MAYSTQFEAFSTTYTPVKDVLSPHLMNNDTVVGQSDNSRNSEASMEYLQGHGFSLEKCMDPMILGEAEEGPGLVKPSDEEYHNAGEKMQHLDAKMNSGGEGEPPYAIKSFNHEQHVNAELMKFSGITPPDSRKHQNAEKWPMSLTIDATPESKFPDASGAATPEFMAVRTPATKEHARVLNKRKCIFDDIIVFPNKVLKQRIDNSSDLVCKRRKAPCTAIHAWKAHKISSLPKSFLEPLIPCTSLDVRSRICEQKLQTPAPVETVKIPTNVGVSDSSTRQKSSNYVEIPANVAVLESPIRQRSPEQTPIAPATPVTHSPSLRIHDVQGITRSDRVGPASSSETESIEESSPTRERELDISLMHEETNSCEGNSQEKQKWSLRTRYGGQGNIEFSPLA</sequence>
<keyword evidence="3" id="KW-1185">Reference proteome</keyword>
<comment type="caution">
    <text evidence="2">The sequence shown here is derived from an EMBL/GenBank/DDBJ whole genome shotgun (WGS) entry which is preliminary data.</text>
</comment>
<protein>
    <submittedName>
        <fullName evidence="2">Uncharacterized protein</fullName>
    </submittedName>
</protein>
<dbReference type="PANTHER" id="PTHR12585:SF73">
    <property type="entry name" value="SISTER CHROMATID COHESION 1 PROTEIN 2"/>
    <property type="match status" value="1"/>
</dbReference>
<dbReference type="PANTHER" id="PTHR12585">
    <property type="entry name" value="SCC1 / RAD21 FAMILY MEMBER"/>
    <property type="match status" value="1"/>
</dbReference>
<dbReference type="AlphaFoldDB" id="A0ABC8V0U0"/>
<evidence type="ECO:0000313" key="3">
    <source>
        <dbReference type="Proteomes" id="UP001642360"/>
    </source>
</evidence>
<accession>A0ABC8V0U0</accession>
<dbReference type="InterPro" id="IPR039781">
    <property type="entry name" value="Rad21/Rec8-like"/>
</dbReference>
<dbReference type="EMBL" id="CAUOFW020009736">
    <property type="protein sequence ID" value="CAK9186960.1"/>
    <property type="molecule type" value="Genomic_DNA"/>
</dbReference>
<feature type="region of interest" description="Disordered" evidence="1">
    <location>
        <begin position="297"/>
        <end position="397"/>
    </location>
</feature>
<organism evidence="2 3">
    <name type="scientific">Ilex paraguariensis</name>
    <name type="common">yerba mate</name>
    <dbReference type="NCBI Taxonomy" id="185542"/>
    <lineage>
        <taxon>Eukaryota</taxon>
        <taxon>Viridiplantae</taxon>
        <taxon>Streptophyta</taxon>
        <taxon>Embryophyta</taxon>
        <taxon>Tracheophyta</taxon>
        <taxon>Spermatophyta</taxon>
        <taxon>Magnoliopsida</taxon>
        <taxon>eudicotyledons</taxon>
        <taxon>Gunneridae</taxon>
        <taxon>Pentapetalae</taxon>
        <taxon>asterids</taxon>
        <taxon>campanulids</taxon>
        <taxon>Aquifoliales</taxon>
        <taxon>Aquifoliaceae</taxon>
        <taxon>Ilex</taxon>
    </lineage>
</organism>
<dbReference type="CDD" id="cd21793">
    <property type="entry name" value="Rad21_Rec8_M_AtSYN1-like"/>
    <property type="match status" value="1"/>
</dbReference>
<evidence type="ECO:0000313" key="2">
    <source>
        <dbReference type="EMBL" id="CAK9186960.1"/>
    </source>
</evidence>
<proteinExistence type="predicted"/>